<dbReference type="PROSITE" id="PS01311">
    <property type="entry name" value="LGT"/>
    <property type="match status" value="1"/>
</dbReference>
<dbReference type="EC" id="2.5.1.145" evidence="7"/>
<feature type="transmembrane region" description="Helical" evidence="7">
    <location>
        <begin position="88"/>
        <end position="113"/>
    </location>
</feature>
<dbReference type="EMBL" id="LACI01001224">
    <property type="protein sequence ID" value="KJU84939.1"/>
    <property type="molecule type" value="Genomic_DNA"/>
</dbReference>
<feature type="transmembrane region" description="Helical" evidence="7">
    <location>
        <begin position="20"/>
        <end position="37"/>
    </location>
</feature>
<sequence>MFQYPEIRPYIFKFGPVQVRWYGLMYLLGFVLSYALVLHQINKRRLDIRKEAVENLYLYLIVGLIVGARLGYIVFYNIAYYIEHPLKLIAVWHGGMSFHGGFAGALAGGWFYCRQNKLDFWLMADLLIVTAPIGLGLGRIGNFINGELYGRPTTMPWGMVFPFAGPMPRHPSQLYEFFLEGVVMFTLMWVVRDRAKGMLLFVFIMLYGLFRFIVEFFREPDQQLGMVVGPLTMGQLLSLSMLAAGAIASYILWRRRAR</sequence>
<feature type="transmembrane region" description="Helical" evidence="7">
    <location>
        <begin position="234"/>
        <end position="253"/>
    </location>
</feature>
<protein>
    <recommendedName>
        <fullName evidence="7">Phosphatidylglycerol--prolipoprotein diacylglyceryl transferase</fullName>
        <ecNumber evidence="7">2.5.1.145</ecNumber>
    </recommendedName>
</protein>
<comment type="similarity">
    <text evidence="1 7">Belongs to the Lgt family.</text>
</comment>
<evidence type="ECO:0000256" key="6">
    <source>
        <dbReference type="ARBA" id="ARBA00023136"/>
    </source>
</evidence>
<keyword evidence="8" id="KW-0328">Glycosyltransferase</keyword>
<organism evidence="8 9">
    <name type="scientific">Candidatus Magnetobacterium bavaricum</name>
    <dbReference type="NCBI Taxonomy" id="29290"/>
    <lineage>
        <taxon>Bacteria</taxon>
        <taxon>Pseudomonadati</taxon>
        <taxon>Nitrospirota</taxon>
        <taxon>Thermodesulfovibrionia</taxon>
        <taxon>Thermodesulfovibrionales</taxon>
        <taxon>Candidatus Magnetobacteriaceae</taxon>
        <taxon>Candidatus Magnetobacterium</taxon>
    </lineage>
</organism>
<keyword evidence="2 7" id="KW-1003">Cell membrane</keyword>
<evidence type="ECO:0000256" key="1">
    <source>
        <dbReference type="ARBA" id="ARBA00007150"/>
    </source>
</evidence>
<keyword evidence="4 7" id="KW-0812">Transmembrane</keyword>
<comment type="subcellular location">
    <subcellularLocation>
        <location evidence="7">Cell membrane</location>
        <topology evidence="7">Multi-pass membrane protein</topology>
    </subcellularLocation>
</comment>
<name>A0A0F3GSN9_9BACT</name>
<comment type="caution">
    <text evidence="8">The sequence shown here is derived from an EMBL/GenBank/DDBJ whole genome shotgun (WGS) entry which is preliminary data.</text>
</comment>
<feature type="transmembrane region" description="Helical" evidence="7">
    <location>
        <begin position="174"/>
        <end position="191"/>
    </location>
</feature>
<dbReference type="UniPathway" id="UPA00664"/>
<dbReference type="Proteomes" id="UP000033423">
    <property type="component" value="Unassembled WGS sequence"/>
</dbReference>
<evidence type="ECO:0000256" key="7">
    <source>
        <dbReference type="HAMAP-Rule" id="MF_01147"/>
    </source>
</evidence>
<dbReference type="PANTHER" id="PTHR30589:SF0">
    <property type="entry name" value="PHOSPHATIDYLGLYCEROL--PROLIPOPROTEIN DIACYLGLYCERYL TRANSFERASE"/>
    <property type="match status" value="1"/>
</dbReference>
<dbReference type="HAMAP" id="MF_01147">
    <property type="entry name" value="Lgt"/>
    <property type="match status" value="1"/>
</dbReference>
<comment type="pathway">
    <text evidence="7">Protein modification; lipoprotein biosynthesis (diacylglyceryl transfer).</text>
</comment>
<evidence type="ECO:0000313" key="8">
    <source>
        <dbReference type="EMBL" id="KJU84939.1"/>
    </source>
</evidence>
<gene>
    <name evidence="7" type="primary">lgt</name>
    <name evidence="8" type="ORF">MBAV_002867</name>
</gene>
<reference evidence="8 9" key="1">
    <citation type="submission" date="2015-02" db="EMBL/GenBank/DDBJ databases">
        <title>Single-cell genomics of uncultivated deep-branching MTB reveals a conserved set of magnetosome genes.</title>
        <authorList>
            <person name="Kolinko S."/>
            <person name="Richter M."/>
            <person name="Glockner F.O."/>
            <person name="Brachmann A."/>
            <person name="Schuler D."/>
        </authorList>
    </citation>
    <scope>NUCLEOTIDE SEQUENCE [LARGE SCALE GENOMIC DNA]</scope>
    <source>
        <strain evidence="8">TM-1</strain>
    </source>
</reference>
<dbReference type="GO" id="GO:0005886">
    <property type="term" value="C:plasma membrane"/>
    <property type="evidence" value="ECO:0007669"/>
    <property type="project" value="UniProtKB-SubCell"/>
</dbReference>
<comment type="catalytic activity">
    <reaction evidence="7">
        <text>L-cysteinyl-[prolipoprotein] + a 1,2-diacyl-sn-glycero-3-phospho-(1'-sn-glycerol) = an S-1,2-diacyl-sn-glyceryl-L-cysteinyl-[prolipoprotein] + sn-glycerol 1-phosphate + H(+)</text>
        <dbReference type="Rhea" id="RHEA:56712"/>
        <dbReference type="Rhea" id="RHEA-COMP:14679"/>
        <dbReference type="Rhea" id="RHEA-COMP:14680"/>
        <dbReference type="ChEBI" id="CHEBI:15378"/>
        <dbReference type="ChEBI" id="CHEBI:29950"/>
        <dbReference type="ChEBI" id="CHEBI:57685"/>
        <dbReference type="ChEBI" id="CHEBI:64716"/>
        <dbReference type="ChEBI" id="CHEBI:140658"/>
        <dbReference type="EC" id="2.5.1.145"/>
    </reaction>
</comment>
<keyword evidence="3 7" id="KW-0808">Transferase</keyword>
<evidence type="ECO:0000313" key="9">
    <source>
        <dbReference type="Proteomes" id="UP000033423"/>
    </source>
</evidence>
<dbReference type="AlphaFoldDB" id="A0A0F3GSN9"/>
<feature type="transmembrane region" description="Helical" evidence="7">
    <location>
        <begin position="120"/>
        <end position="140"/>
    </location>
</feature>
<evidence type="ECO:0000256" key="5">
    <source>
        <dbReference type="ARBA" id="ARBA00022989"/>
    </source>
</evidence>
<dbReference type="PATRIC" id="fig|29290.4.peg.3814"/>
<evidence type="ECO:0000256" key="3">
    <source>
        <dbReference type="ARBA" id="ARBA00022679"/>
    </source>
</evidence>
<feature type="transmembrane region" description="Helical" evidence="7">
    <location>
        <begin position="57"/>
        <end position="82"/>
    </location>
</feature>
<dbReference type="InterPro" id="IPR001640">
    <property type="entry name" value="Lgt"/>
</dbReference>
<accession>A0A0F3GSN9</accession>
<dbReference type="NCBIfam" id="TIGR00544">
    <property type="entry name" value="lgt"/>
    <property type="match status" value="1"/>
</dbReference>
<keyword evidence="6 7" id="KW-0472">Membrane</keyword>
<dbReference type="PANTHER" id="PTHR30589">
    <property type="entry name" value="PROLIPOPROTEIN DIACYLGLYCERYL TRANSFERASE"/>
    <property type="match status" value="1"/>
</dbReference>
<feature type="transmembrane region" description="Helical" evidence="7">
    <location>
        <begin position="198"/>
        <end position="214"/>
    </location>
</feature>
<dbReference type="Pfam" id="PF01790">
    <property type="entry name" value="LGT"/>
    <property type="match status" value="1"/>
</dbReference>
<keyword evidence="5 7" id="KW-1133">Transmembrane helix</keyword>
<dbReference type="GO" id="GO:0008961">
    <property type="term" value="F:phosphatidylglycerol-prolipoprotein diacylglyceryl transferase activity"/>
    <property type="evidence" value="ECO:0007669"/>
    <property type="project" value="UniProtKB-UniRule"/>
</dbReference>
<comment type="function">
    <text evidence="7">Catalyzes the transfer of the diacylglyceryl group from phosphatidylglycerol to the sulfhydryl group of the N-terminal cysteine of a prolipoprotein, the first step in the formation of mature lipoproteins.</text>
</comment>
<feature type="binding site" evidence="7">
    <location>
        <position position="139"/>
    </location>
    <ligand>
        <name>a 1,2-diacyl-sn-glycero-3-phospho-(1'-sn-glycerol)</name>
        <dbReference type="ChEBI" id="CHEBI:64716"/>
    </ligand>
</feature>
<dbReference type="GO" id="GO:0042158">
    <property type="term" value="P:lipoprotein biosynthetic process"/>
    <property type="evidence" value="ECO:0007669"/>
    <property type="project" value="UniProtKB-UniRule"/>
</dbReference>
<keyword evidence="8" id="KW-0449">Lipoprotein</keyword>
<evidence type="ECO:0000256" key="2">
    <source>
        <dbReference type="ARBA" id="ARBA00022475"/>
    </source>
</evidence>
<keyword evidence="9" id="KW-1185">Reference proteome</keyword>
<proteinExistence type="inferred from homology"/>
<evidence type="ECO:0000256" key="4">
    <source>
        <dbReference type="ARBA" id="ARBA00022692"/>
    </source>
</evidence>